<dbReference type="EC" id="2.3.2.27" evidence="2"/>
<reference evidence="9 10" key="1">
    <citation type="submission" date="2021-02" db="EMBL/GenBank/DDBJ databases">
        <title>Plant Genome Project.</title>
        <authorList>
            <person name="Zhang R.-G."/>
        </authorList>
    </citation>
    <scope>NUCLEOTIDE SEQUENCE [LARGE SCALE GENOMIC DNA]</scope>
    <source>
        <tissue evidence="9">Leaves</tissue>
    </source>
</reference>
<sequence>MADAIDHAHITEDNNDLIDQNHHEESSSSTSSSSKSIITFKLHPDSIHSRFFITQSNLMVFHYNSPLVGPAVEIGEEEIVSRSDEAYSKFREMLCLVEIASSYRDRLIRYGIKKARELILSGRKKEPAEEFSEIKCKLRFYTKHMVELRGEETGMVPASNSAIEALEVGKLRDIVKQDGSEEFLCSICLEEEKELEAESLVTRMPCKHVFHSKCITQWLKISHYCPMCRFVLA</sequence>
<dbReference type="PANTHER" id="PTHR15710">
    <property type="entry name" value="E3 UBIQUITIN-PROTEIN LIGASE PRAJA"/>
    <property type="match status" value="1"/>
</dbReference>
<dbReference type="InterPro" id="IPR011016">
    <property type="entry name" value="Znf_RING-CH"/>
</dbReference>
<dbReference type="Gene3D" id="3.30.40.10">
    <property type="entry name" value="Zinc/RING finger domain, C3HC4 (zinc finger)"/>
    <property type="match status" value="1"/>
</dbReference>
<name>A0ABQ8IIN2_9ROSI</name>
<evidence type="ECO:0000256" key="6">
    <source>
        <dbReference type="PROSITE-ProRule" id="PRU00175"/>
    </source>
</evidence>
<protein>
    <recommendedName>
        <fullName evidence="2">RING-type E3 ubiquitin transferase</fullName>
        <ecNumber evidence="2">2.3.2.27</ecNumber>
    </recommendedName>
</protein>
<keyword evidence="10" id="KW-1185">Reference proteome</keyword>
<feature type="region of interest" description="Disordered" evidence="7">
    <location>
        <begin position="11"/>
        <end position="32"/>
    </location>
</feature>
<evidence type="ECO:0000256" key="4">
    <source>
        <dbReference type="ARBA" id="ARBA00022771"/>
    </source>
</evidence>
<gene>
    <name evidence="9" type="ORF">JRO89_XS01G0033200</name>
</gene>
<comment type="caution">
    <text evidence="9">The sequence shown here is derived from an EMBL/GenBank/DDBJ whole genome shotgun (WGS) entry which is preliminary data.</text>
</comment>
<dbReference type="EMBL" id="JAFEMO010000001">
    <property type="protein sequence ID" value="KAH7576314.1"/>
    <property type="molecule type" value="Genomic_DNA"/>
</dbReference>
<dbReference type="InterPro" id="IPR013083">
    <property type="entry name" value="Znf_RING/FYVE/PHD"/>
</dbReference>
<comment type="catalytic activity">
    <reaction evidence="1">
        <text>S-ubiquitinyl-[E2 ubiquitin-conjugating enzyme]-L-cysteine + [acceptor protein]-L-lysine = [E2 ubiquitin-conjugating enzyme]-L-cysteine + N(6)-ubiquitinyl-[acceptor protein]-L-lysine.</text>
        <dbReference type="EC" id="2.3.2.27"/>
    </reaction>
</comment>
<evidence type="ECO:0000256" key="5">
    <source>
        <dbReference type="ARBA" id="ARBA00022833"/>
    </source>
</evidence>
<dbReference type="Pfam" id="PF13639">
    <property type="entry name" value="zf-RING_2"/>
    <property type="match status" value="1"/>
</dbReference>
<dbReference type="PANTHER" id="PTHR15710:SF245">
    <property type="entry name" value="RING-TYPE DOMAIN-CONTAINING PROTEIN"/>
    <property type="match status" value="1"/>
</dbReference>
<evidence type="ECO:0000256" key="2">
    <source>
        <dbReference type="ARBA" id="ARBA00012483"/>
    </source>
</evidence>
<evidence type="ECO:0000256" key="3">
    <source>
        <dbReference type="ARBA" id="ARBA00022723"/>
    </source>
</evidence>
<keyword evidence="4 6" id="KW-0863">Zinc-finger</keyword>
<keyword evidence="3" id="KW-0479">Metal-binding</keyword>
<evidence type="ECO:0000256" key="1">
    <source>
        <dbReference type="ARBA" id="ARBA00000900"/>
    </source>
</evidence>
<dbReference type="Proteomes" id="UP000827721">
    <property type="component" value="Unassembled WGS sequence"/>
</dbReference>
<dbReference type="SMART" id="SM00744">
    <property type="entry name" value="RINGv"/>
    <property type="match status" value="1"/>
</dbReference>
<proteinExistence type="predicted"/>
<keyword evidence="5" id="KW-0862">Zinc</keyword>
<dbReference type="PROSITE" id="PS50089">
    <property type="entry name" value="ZF_RING_2"/>
    <property type="match status" value="1"/>
</dbReference>
<evidence type="ECO:0000313" key="10">
    <source>
        <dbReference type="Proteomes" id="UP000827721"/>
    </source>
</evidence>
<feature type="domain" description="RING-type" evidence="8">
    <location>
        <begin position="185"/>
        <end position="229"/>
    </location>
</feature>
<evidence type="ECO:0000259" key="8">
    <source>
        <dbReference type="PROSITE" id="PS50089"/>
    </source>
</evidence>
<evidence type="ECO:0000256" key="7">
    <source>
        <dbReference type="SAM" id="MobiDB-lite"/>
    </source>
</evidence>
<dbReference type="SUPFAM" id="SSF57850">
    <property type="entry name" value="RING/U-box"/>
    <property type="match status" value="1"/>
</dbReference>
<dbReference type="InterPro" id="IPR001841">
    <property type="entry name" value="Znf_RING"/>
</dbReference>
<accession>A0ABQ8IIN2</accession>
<organism evidence="9 10">
    <name type="scientific">Xanthoceras sorbifolium</name>
    <dbReference type="NCBI Taxonomy" id="99658"/>
    <lineage>
        <taxon>Eukaryota</taxon>
        <taxon>Viridiplantae</taxon>
        <taxon>Streptophyta</taxon>
        <taxon>Embryophyta</taxon>
        <taxon>Tracheophyta</taxon>
        <taxon>Spermatophyta</taxon>
        <taxon>Magnoliopsida</taxon>
        <taxon>eudicotyledons</taxon>
        <taxon>Gunneridae</taxon>
        <taxon>Pentapetalae</taxon>
        <taxon>rosids</taxon>
        <taxon>malvids</taxon>
        <taxon>Sapindales</taxon>
        <taxon>Sapindaceae</taxon>
        <taxon>Xanthoceroideae</taxon>
        <taxon>Xanthoceras</taxon>
    </lineage>
</organism>
<evidence type="ECO:0000313" key="9">
    <source>
        <dbReference type="EMBL" id="KAH7576314.1"/>
    </source>
</evidence>
<dbReference type="SMART" id="SM00184">
    <property type="entry name" value="RING"/>
    <property type="match status" value="1"/>
</dbReference>